<accession>A0A024FUF9</accession>
<evidence type="ECO:0000256" key="1">
    <source>
        <dbReference type="SAM" id="MobiDB-lite"/>
    </source>
</evidence>
<feature type="chain" id="PRO_5001529279" evidence="2">
    <location>
        <begin position="20"/>
        <end position="703"/>
    </location>
</feature>
<comment type="caution">
    <text evidence="3">The sequence shown here is derived from an EMBL/GenBank/DDBJ whole genome shotgun (WGS) entry which is preliminary data.</text>
</comment>
<keyword evidence="4" id="KW-1185">Reference proteome</keyword>
<organism evidence="3 4">
    <name type="scientific">Albugo candida</name>
    <dbReference type="NCBI Taxonomy" id="65357"/>
    <lineage>
        <taxon>Eukaryota</taxon>
        <taxon>Sar</taxon>
        <taxon>Stramenopiles</taxon>
        <taxon>Oomycota</taxon>
        <taxon>Peronosporomycetes</taxon>
        <taxon>Albuginales</taxon>
        <taxon>Albuginaceae</taxon>
        <taxon>Albugo</taxon>
    </lineage>
</organism>
<reference evidence="3 4" key="1">
    <citation type="submission" date="2012-05" db="EMBL/GenBank/DDBJ databases">
        <title>Recombination and specialization in a pathogen metapopulation.</title>
        <authorList>
            <person name="Gardiner A."/>
            <person name="Kemen E."/>
            <person name="Schultz-Larsen T."/>
            <person name="MacLean D."/>
            <person name="Van Oosterhout C."/>
            <person name="Jones J.D.G."/>
        </authorList>
    </citation>
    <scope>NUCLEOTIDE SEQUENCE [LARGE SCALE GENOMIC DNA]</scope>
    <source>
        <strain evidence="3 4">Ac Nc2</strain>
    </source>
</reference>
<name>A0A024FUF9_9STRA</name>
<proteinExistence type="predicted"/>
<gene>
    <name evidence="3" type="ORF">BN9_117180</name>
</gene>
<dbReference type="AlphaFoldDB" id="A0A024FUF9"/>
<keyword evidence="2" id="KW-0732">Signal</keyword>
<dbReference type="Proteomes" id="UP000053237">
    <property type="component" value="Unassembled WGS sequence"/>
</dbReference>
<dbReference type="InParanoid" id="A0A024FUF9"/>
<feature type="region of interest" description="Disordered" evidence="1">
    <location>
        <begin position="517"/>
        <end position="538"/>
    </location>
</feature>
<dbReference type="EMBL" id="CAIX01000407">
    <property type="protein sequence ID" value="CCI10793.1"/>
    <property type="molecule type" value="Genomic_DNA"/>
</dbReference>
<evidence type="ECO:0000313" key="3">
    <source>
        <dbReference type="EMBL" id="CCI10793.1"/>
    </source>
</evidence>
<evidence type="ECO:0000313" key="4">
    <source>
        <dbReference type="Proteomes" id="UP000053237"/>
    </source>
</evidence>
<protein>
    <submittedName>
        <fullName evidence="3">Uncharacterized protein</fullName>
    </submittedName>
</protein>
<evidence type="ECO:0000256" key="2">
    <source>
        <dbReference type="SAM" id="SignalP"/>
    </source>
</evidence>
<feature type="signal peptide" evidence="2">
    <location>
        <begin position="1"/>
        <end position="19"/>
    </location>
</feature>
<sequence length="703" mass="80061">MLSTAFYVLLFGALVSVYGVLQSKYVHNVEGIFNVTIPSGNDFSTCHWCLVTFIGINRIDLIQASQTYRVYWLHGRHTNVLKAFLSYCNSRTVCRISASTTGSSILNDPIQSGYQHVTTTTKANSIETIICLFAASIAKKKVEETENYFHSQQWNYDKSLSMRQQVLKIAVSFDRNLPAKKTKVFNDLADQQSEGYTLLHQHREIANKNILETESLQNDHPSMRCIIVSSYREDAVCRECLAMHSASLAIRTYFLFKRSSSSSAELCVFRSIHESSEIIKNCKGNFCSVMQHWKTSECDQAVDILAIREQGAVKINEMHDDTIQSHRPAIPDEKRKSLEEITQILKYLARKRMARVSKRLTDILQTFTYTNIFEIPKPNKLVCIKSTSSINKSMECISRILKNVAAARVVIFVTATNAILLVGTSDHLIYERQECNHVTVDDEDCKMYTGAEKMNTEMYENPLKPHYSDEKDGSCHISYHNPSGQRRCYSKMRKFYSSGSQKPKLFPLTDTSVLVDTSEPDSEETMASNQNHRKSKMTYTPRSCHRIQEAPDAFCSEHQAFIKPTPMNSCDQVVIHEFTKNRIPVGLWPPKNHIKYHSLDDVAYDKIYSHFLSNSGTELWPAGNSIAFVEYECEASKQIDCVRCVLQHTEVYLSYDDESTTGGYVWMRPAPSVILKSCVGDSICSRLTYNAHRAQLERPSELL</sequence>